<dbReference type="EMBL" id="RBUA01001263">
    <property type="protein sequence ID" value="RMU46693.1"/>
    <property type="molecule type" value="Genomic_DNA"/>
</dbReference>
<dbReference type="Proteomes" id="UP000280395">
    <property type="component" value="Unassembled WGS sequence"/>
</dbReference>
<dbReference type="AlphaFoldDB" id="A0A3M5UMD3"/>
<name>A0A3M5UMD3_PSESX</name>
<reference evidence="1 2" key="1">
    <citation type="submission" date="2018-08" db="EMBL/GenBank/DDBJ databases">
        <title>Recombination of ecologically and evolutionarily significant loci maintains genetic cohesion in the Pseudomonas syringae species complex.</title>
        <authorList>
            <person name="Dillon M."/>
            <person name="Thakur S."/>
            <person name="Almeida R.N.D."/>
            <person name="Weir B.S."/>
            <person name="Guttman D.S."/>
        </authorList>
    </citation>
    <scope>NUCLEOTIDE SEQUENCE [LARGE SCALE GENOMIC DNA]</scope>
    <source>
        <strain evidence="1 2">ICMP 14479</strain>
    </source>
</reference>
<gene>
    <name evidence="1" type="ORF">ALP29_05096</name>
</gene>
<dbReference type="Pfam" id="PF11306">
    <property type="entry name" value="DUF3108"/>
    <property type="match status" value="1"/>
</dbReference>
<evidence type="ECO:0008006" key="3">
    <source>
        <dbReference type="Google" id="ProtNLM"/>
    </source>
</evidence>
<organism evidence="1 2">
    <name type="scientific">Pseudomonas syringae pv. avii</name>
    <dbReference type="NCBI Taxonomy" id="663959"/>
    <lineage>
        <taxon>Bacteria</taxon>
        <taxon>Pseudomonadati</taxon>
        <taxon>Pseudomonadota</taxon>
        <taxon>Gammaproteobacteria</taxon>
        <taxon>Pseudomonadales</taxon>
        <taxon>Pseudomonadaceae</taxon>
        <taxon>Pseudomonas</taxon>
        <taxon>Pseudomonas syringae</taxon>
    </lineage>
</organism>
<protein>
    <recommendedName>
        <fullName evidence="3">Dehydrogenase</fullName>
    </recommendedName>
</protein>
<proteinExistence type="predicted"/>
<accession>A0A3M5UMD3</accession>
<evidence type="ECO:0000313" key="1">
    <source>
        <dbReference type="EMBL" id="RMU46693.1"/>
    </source>
</evidence>
<comment type="caution">
    <text evidence="1">The sequence shown here is derived from an EMBL/GenBank/DDBJ whole genome shotgun (WGS) entry which is preliminary data.</text>
</comment>
<sequence length="257" mass="28354">MIGRPVTRGQRPLDSNLGDFMRRALLFAFALFALPAVQAADLHPFSVSYTADWKQLPMSGSAERSLSKNGDGTWTLNFKASMMIASLTETSVILFDKDTLQPKSYSFERGGLGKAKKINLDFDQSAKKVTGFENKDPVNVTLESGMLDKSTYQLALQRDVAAGKKSMSYRVVEGTDTDTYDFRVIGSEKVQTKVGSIDAIKVERVRDPSQSKRITQMWFAKDQGGILVALRQVETDGKEYNIMLQDGTVDGKAVKGS</sequence>
<dbReference type="InterPro" id="IPR021457">
    <property type="entry name" value="DUF3108"/>
</dbReference>
<evidence type="ECO:0000313" key="2">
    <source>
        <dbReference type="Proteomes" id="UP000280395"/>
    </source>
</evidence>